<dbReference type="InterPro" id="IPR013538">
    <property type="entry name" value="ASHA1/2-like_C"/>
</dbReference>
<protein>
    <submittedName>
        <fullName evidence="3">ATPase</fullName>
    </submittedName>
</protein>
<evidence type="ECO:0000313" key="3">
    <source>
        <dbReference type="EMBL" id="ANJ75591.1"/>
    </source>
</evidence>
<dbReference type="GeneID" id="61529142"/>
<dbReference type="SUPFAM" id="SSF55961">
    <property type="entry name" value="Bet v1-like"/>
    <property type="match status" value="1"/>
</dbReference>
<name>A0A192A5R0_9RALS</name>
<dbReference type="CDD" id="cd08893">
    <property type="entry name" value="SRPBCC_CalC_Aha1-like_GntR-HTH"/>
    <property type="match status" value="1"/>
</dbReference>
<dbReference type="AlphaFoldDB" id="A0A192A5R0"/>
<dbReference type="RefSeq" id="WP_064808273.1">
    <property type="nucleotide sequence ID" value="NZ_CP016023.1"/>
</dbReference>
<evidence type="ECO:0000259" key="2">
    <source>
        <dbReference type="Pfam" id="PF08327"/>
    </source>
</evidence>
<dbReference type="STRING" id="190721.ACS15_5244"/>
<dbReference type="Gene3D" id="3.30.530.20">
    <property type="match status" value="1"/>
</dbReference>
<dbReference type="InterPro" id="IPR023393">
    <property type="entry name" value="START-like_dom_sf"/>
</dbReference>
<proteinExistence type="inferred from homology"/>
<gene>
    <name evidence="3" type="ORF">A9Y76_24175</name>
</gene>
<dbReference type="OrthoDB" id="9800600at2"/>
<dbReference type="EMBL" id="CP016023">
    <property type="protein sequence ID" value="ANJ75591.1"/>
    <property type="molecule type" value="Genomic_DNA"/>
</dbReference>
<feature type="domain" description="Activator of Hsp90 ATPase homologue 1/2-like C-terminal" evidence="2">
    <location>
        <begin position="14"/>
        <end position="138"/>
    </location>
</feature>
<keyword evidence="4" id="KW-1185">Reference proteome</keyword>
<accession>A0A192A5R0</accession>
<reference evidence="4" key="1">
    <citation type="submission" date="2016-06" db="EMBL/GenBank/DDBJ databases">
        <authorList>
            <person name="Xu Y."/>
            <person name="Nagy A."/>
            <person name="Yan X."/>
            <person name="Kim S.W."/>
            <person name="Haley B."/>
            <person name="Liu N.T."/>
            <person name="Nou X."/>
        </authorList>
    </citation>
    <scope>NUCLEOTIDE SEQUENCE [LARGE SCALE GENOMIC DNA]</scope>
    <source>
        <strain evidence="4">ATCC 49129</strain>
    </source>
</reference>
<sequence>MPQSTFVYVTYIRTTPERLWHALTDADAMKQYWFGMRCESEWTAGASWALVSGDGVVFDDGQIVEAEPPRRLVIRWQHQTKPELKAEGPSLCTMELEPSSTAVKLTITHSIERAPSKLIEAVSGGWPKILSNLKSLLETGAIALEEAYPPKSAQPQQA</sequence>
<dbReference type="Pfam" id="PF08327">
    <property type="entry name" value="AHSA1"/>
    <property type="match status" value="1"/>
</dbReference>
<evidence type="ECO:0000256" key="1">
    <source>
        <dbReference type="ARBA" id="ARBA00006817"/>
    </source>
</evidence>
<evidence type="ECO:0000313" key="4">
    <source>
        <dbReference type="Proteomes" id="UP000078572"/>
    </source>
</evidence>
<comment type="similarity">
    <text evidence="1">Belongs to the AHA1 family.</text>
</comment>
<dbReference type="Proteomes" id="UP000078572">
    <property type="component" value="Chromosome 2"/>
</dbReference>
<organism evidence="3 4">
    <name type="scientific">Ralstonia insidiosa</name>
    <dbReference type="NCBI Taxonomy" id="190721"/>
    <lineage>
        <taxon>Bacteria</taxon>
        <taxon>Pseudomonadati</taxon>
        <taxon>Pseudomonadota</taxon>
        <taxon>Betaproteobacteria</taxon>
        <taxon>Burkholderiales</taxon>
        <taxon>Burkholderiaceae</taxon>
        <taxon>Ralstonia</taxon>
    </lineage>
</organism>